<dbReference type="SUPFAM" id="SSF53474">
    <property type="entry name" value="alpha/beta-Hydrolases"/>
    <property type="match status" value="1"/>
</dbReference>
<dbReference type="Gene3D" id="3.40.50.1820">
    <property type="entry name" value="alpha/beta hydrolase"/>
    <property type="match status" value="1"/>
</dbReference>
<proteinExistence type="predicted"/>
<dbReference type="STRING" id="1016849.A0A0D1ZE78"/>
<dbReference type="AlphaFoldDB" id="A0A0D1ZE78"/>
<protein>
    <recommendedName>
        <fullName evidence="2">Alpha/beta hydrolase fold-3 domain-containing protein</fullName>
    </recommendedName>
</protein>
<gene>
    <name evidence="3" type="ORF">PV11_00838</name>
</gene>
<organism evidence="3 4">
    <name type="scientific">Exophiala sideris</name>
    <dbReference type="NCBI Taxonomy" id="1016849"/>
    <lineage>
        <taxon>Eukaryota</taxon>
        <taxon>Fungi</taxon>
        <taxon>Dikarya</taxon>
        <taxon>Ascomycota</taxon>
        <taxon>Pezizomycotina</taxon>
        <taxon>Eurotiomycetes</taxon>
        <taxon>Chaetothyriomycetidae</taxon>
        <taxon>Chaetothyriales</taxon>
        <taxon>Herpotrichiellaceae</taxon>
        <taxon>Exophiala</taxon>
    </lineage>
</organism>
<dbReference type="HOGENOM" id="CLU_1378140_0_0_1"/>
<accession>A0A0D1ZE78</accession>
<dbReference type="GO" id="GO:0016787">
    <property type="term" value="F:hydrolase activity"/>
    <property type="evidence" value="ECO:0007669"/>
    <property type="project" value="UniProtKB-KW"/>
</dbReference>
<reference evidence="3 4" key="1">
    <citation type="submission" date="2015-01" db="EMBL/GenBank/DDBJ databases">
        <title>The Genome Sequence of Exophiala sideris CBS121828.</title>
        <authorList>
            <consortium name="The Broad Institute Genomics Platform"/>
            <person name="Cuomo C."/>
            <person name="de Hoog S."/>
            <person name="Gorbushina A."/>
            <person name="Stielow B."/>
            <person name="Teixiera M."/>
            <person name="Abouelleil A."/>
            <person name="Chapman S.B."/>
            <person name="Priest M."/>
            <person name="Young S.K."/>
            <person name="Wortman J."/>
            <person name="Nusbaum C."/>
            <person name="Birren B."/>
        </authorList>
    </citation>
    <scope>NUCLEOTIDE SEQUENCE [LARGE SCALE GENOMIC DNA]</scope>
    <source>
        <strain evidence="3 4">CBS 121828</strain>
    </source>
</reference>
<dbReference type="InterPro" id="IPR050300">
    <property type="entry name" value="GDXG_lipolytic_enzyme"/>
</dbReference>
<keyword evidence="1" id="KW-0378">Hydrolase</keyword>
<feature type="domain" description="Alpha/beta hydrolase fold-3" evidence="2">
    <location>
        <begin position="1"/>
        <end position="174"/>
    </location>
</feature>
<dbReference type="Pfam" id="PF07859">
    <property type="entry name" value="Abhydrolase_3"/>
    <property type="match status" value="1"/>
</dbReference>
<evidence type="ECO:0000313" key="3">
    <source>
        <dbReference type="EMBL" id="KIV85103.1"/>
    </source>
</evidence>
<dbReference type="InterPro" id="IPR029058">
    <property type="entry name" value="AB_hydrolase_fold"/>
</dbReference>
<dbReference type="InterPro" id="IPR013094">
    <property type="entry name" value="AB_hydrolase_3"/>
</dbReference>
<evidence type="ECO:0000313" key="4">
    <source>
        <dbReference type="Proteomes" id="UP000053599"/>
    </source>
</evidence>
<name>A0A0D1ZE78_9EURO</name>
<evidence type="ECO:0000259" key="2">
    <source>
        <dbReference type="Pfam" id="PF07859"/>
    </source>
</evidence>
<dbReference type="EMBL" id="KN846951">
    <property type="protein sequence ID" value="KIV85103.1"/>
    <property type="molecule type" value="Genomic_DNA"/>
</dbReference>
<dbReference type="OrthoDB" id="408631at2759"/>
<dbReference type="PANTHER" id="PTHR48081">
    <property type="entry name" value="AB HYDROLASE SUPERFAMILY PROTEIN C4A8.06C"/>
    <property type="match status" value="1"/>
</dbReference>
<dbReference type="Proteomes" id="UP000053599">
    <property type="component" value="Unassembled WGS sequence"/>
</dbReference>
<sequence>MAPEYPYPAPAEDAVDALRFALSAAGEAKLGGKLLFVAGESSGAYLAAWSVLKLRGEGVDVRARIAGLALSFGIYDLSYTPSVNQYCGRALVGTEDLKLLTDAAFPPSRYSTQQRREPDLWPLYADLKGLPTALFMVGTADAALDDSVFMASRWSLAGNGTQLKIIPEACHAFTLLPMGDAGAEGRAELQAFLKNLMK</sequence>
<evidence type="ECO:0000256" key="1">
    <source>
        <dbReference type="ARBA" id="ARBA00022801"/>
    </source>
</evidence>